<dbReference type="SUPFAM" id="SSF54427">
    <property type="entry name" value="NTF2-like"/>
    <property type="match status" value="1"/>
</dbReference>
<proteinExistence type="predicted"/>
<dbReference type="PANTHER" id="PTHR38436">
    <property type="entry name" value="POLYKETIDE CYCLASE SNOAL-LIKE DOMAIN"/>
    <property type="match status" value="1"/>
</dbReference>
<protein>
    <recommendedName>
        <fullName evidence="3">Ester cyclase</fullName>
    </recommendedName>
</protein>
<evidence type="ECO:0000313" key="1">
    <source>
        <dbReference type="EMBL" id="BDU68403.1"/>
    </source>
</evidence>
<name>A0ABN6UUG0_9BACT</name>
<dbReference type="Gene3D" id="3.10.450.50">
    <property type="match status" value="1"/>
</dbReference>
<dbReference type="InterPro" id="IPR032710">
    <property type="entry name" value="NTF2-like_dom_sf"/>
</dbReference>
<dbReference type="InterPro" id="IPR009959">
    <property type="entry name" value="Cyclase_SnoaL-like"/>
</dbReference>
<reference evidence="2" key="1">
    <citation type="journal article" date="2023" name="Int. J. Syst. Evol. Microbiol.">
        <title>Mesoterricola silvestris gen. nov., sp. nov., Mesoterricola sediminis sp. nov., Geothrix oryzae sp. nov., Geothrix edaphica sp. nov., Geothrix rubra sp. nov., and Geothrix limicola sp. nov., six novel members of Acidobacteriota isolated from soils.</title>
        <authorList>
            <person name="Itoh H."/>
            <person name="Sugisawa Y."/>
            <person name="Mise K."/>
            <person name="Xu Z."/>
            <person name="Kuniyasu M."/>
            <person name="Ushijima N."/>
            <person name="Kawano K."/>
            <person name="Kobayashi E."/>
            <person name="Shiratori Y."/>
            <person name="Masuda Y."/>
            <person name="Senoo K."/>
        </authorList>
    </citation>
    <scope>NUCLEOTIDE SEQUENCE [LARGE SCALE GENOMIC DNA]</scope>
    <source>
        <strain evidence="2">Red222</strain>
    </source>
</reference>
<evidence type="ECO:0008006" key="3">
    <source>
        <dbReference type="Google" id="ProtNLM"/>
    </source>
</evidence>
<sequence length="135" mass="15018">MSKNKSVVRRFNHEVIENLDMVAFSDLVSPEFINHSAPLGVSKGPDGFAAFFTNVLHQAFTDIKVLIHDQLEENDKVATRKTIEGTHSGPFFGHAKTGKRIFIQVTDIVHVKDGKYIEHWGSADIYGAIAQISKP</sequence>
<organism evidence="1 2">
    <name type="scientific">Geothrix oryzae</name>
    <dbReference type="NCBI Taxonomy" id="2927975"/>
    <lineage>
        <taxon>Bacteria</taxon>
        <taxon>Pseudomonadati</taxon>
        <taxon>Acidobacteriota</taxon>
        <taxon>Holophagae</taxon>
        <taxon>Holophagales</taxon>
        <taxon>Holophagaceae</taxon>
        <taxon>Geothrix</taxon>
    </lineage>
</organism>
<dbReference type="Proteomes" id="UP001242010">
    <property type="component" value="Chromosome"/>
</dbReference>
<gene>
    <name evidence="1" type="ORF">GETHOR_05040</name>
</gene>
<dbReference type="Pfam" id="PF07366">
    <property type="entry name" value="SnoaL"/>
    <property type="match status" value="1"/>
</dbReference>
<evidence type="ECO:0000313" key="2">
    <source>
        <dbReference type="Proteomes" id="UP001242010"/>
    </source>
</evidence>
<dbReference type="PANTHER" id="PTHR38436:SF1">
    <property type="entry name" value="ESTER CYCLASE"/>
    <property type="match status" value="1"/>
</dbReference>
<dbReference type="RefSeq" id="WP_286355029.1">
    <property type="nucleotide sequence ID" value="NZ_AP027079.1"/>
</dbReference>
<accession>A0ABN6UUG0</accession>
<dbReference type="EMBL" id="AP027079">
    <property type="protein sequence ID" value="BDU68403.1"/>
    <property type="molecule type" value="Genomic_DNA"/>
</dbReference>
<keyword evidence="2" id="KW-1185">Reference proteome</keyword>